<dbReference type="GO" id="GO:0005524">
    <property type="term" value="F:ATP binding"/>
    <property type="evidence" value="ECO:0007669"/>
    <property type="project" value="UniProtKB-KW"/>
</dbReference>
<dbReference type="GO" id="GO:0140662">
    <property type="term" value="F:ATP-dependent protein folding chaperone"/>
    <property type="evidence" value="ECO:0007669"/>
    <property type="project" value="InterPro"/>
</dbReference>
<dbReference type="PANTHER" id="PTHR14187">
    <property type="entry name" value="ALPHA KINASE/ELONGATION FACTOR 2 KINASE"/>
    <property type="match status" value="1"/>
</dbReference>
<accession>A0A9W8YSV0</accession>
<organism evidence="3 4">
    <name type="scientific">Gnomoniopsis smithogilvyi</name>
    <dbReference type="NCBI Taxonomy" id="1191159"/>
    <lineage>
        <taxon>Eukaryota</taxon>
        <taxon>Fungi</taxon>
        <taxon>Dikarya</taxon>
        <taxon>Ascomycota</taxon>
        <taxon>Pezizomycotina</taxon>
        <taxon>Sordariomycetes</taxon>
        <taxon>Sordariomycetidae</taxon>
        <taxon>Diaporthales</taxon>
        <taxon>Gnomoniaceae</taxon>
        <taxon>Gnomoniopsis</taxon>
    </lineage>
</organism>
<dbReference type="AlphaFoldDB" id="A0A9W8YSV0"/>
<comment type="caution">
    <text evidence="3">The sequence shown here is derived from an EMBL/GenBank/DDBJ whole genome shotgun (WGS) entry which is preliminary data.</text>
</comment>
<dbReference type="CDD" id="cd10170">
    <property type="entry name" value="ASKHA_NBD_HSP70"/>
    <property type="match status" value="1"/>
</dbReference>
<evidence type="ECO:0008006" key="5">
    <source>
        <dbReference type="Google" id="ProtNLM"/>
    </source>
</evidence>
<keyword evidence="1" id="KW-0547">Nucleotide-binding</keyword>
<sequence length="646" mass="71616">MERNKKATRFSSVYVAVDFGTAFSGITFQGVKDGEGVGVSRQVRHWPSHRGHMDEAKVPTKLQYRLDDQGTYVVDAWGYEVQGDDDLTFEWFKLLLLKDEELPDYLRSSAQMAKLKLRLRKIKSKNPVVALGVNTGELMLRLETAIDVIADYLTILWAHAIDEEQTPPKGQIYDSLGLSILIVPIHVVFTVPAMWSDFAKDSMKAAATKSLIIGNANRIACLTTFEFLSEPEAAAHAYATEIVQILDIGETVLICDLGGGTGDCISYQLTNQDNFGLKEVVAGTGAICGGSLVDEAFKKLCKDVLHSQLQPTTAEGWHAILRDVWEHNIKRSFVYTGKAGPWRVPLSTQTENHVTFHEDQLRDVFNSSVVPIIIRLIQDQIDKIKAKTGKPPKMILPVGGFGRCPFIRQALEKEFAVGVKKGKSKMARSPIEILTDQGDMPWSAISRGAVEHALKPRVKTRIAQRSIGFQQKIPATKEDGGVYDEVFGDYRLFDGMTWVVKKGEEVSSTSKILAESWTYSDTDKKKLGSHRPTHVVEFYTYDGEDPPTRYGNGEGFQERGSMTLLVPVKIGDLPRTKDEDEEAIADLHVLDYDLRVNCSGASTEITAVTTGSLVSRSIREGTKIGEVTMDLDKMEGIKTESSACED</sequence>
<dbReference type="InterPro" id="IPR043129">
    <property type="entry name" value="ATPase_NBD"/>
</dbReference>
<dbReference type="SUPFAM" id="SSF53067">
    <property type="entry name" value="Actin-like ATPase domain"/>
    <property type="match status" value="2"/>
</dbReference>
<dbReference type="PANTHER" id="PTHR14187:SF5">
    <property type="entry name" value="HEAT SHOCK 70 KDA PROTEIN 12A"/>
    <property type="match status" value="1"/>
</dbReference>
<evidence type="ECO:0000313" key="3">
    <source>
        <dbReference type="EMBL" id="KAJ4391811.1"/>
    </source>
</evidence>
<reference evidence="3" key="1">
    <citation type="submission" date="2022-10" db="EMBL/GenBank/DDBJ databases">
        <title>Tapping the CABI collections for fungal endophytes: first genome assemblies for Collariella, Neodidymelliopsis, Ascochyta clinopodiicola, Didymella pomorum, Didymosphaeria variabile, Neocosmospora piperis and Neocucurbitaria cava.</title>
        <authorList>
            <person name="Hill R."/>
        </authorList>
    </citation>
    <scope>NUCLEOTIDE SEQUENCE</scope>
    <source>
        <strain evidence="3">IMI 355082</strain>
    </source>
</reference>
<dbReference type="OrthoDB" id="2963168at2759"/>
<name>A0A9W8YSV0_9PEZI</name>
<dbReference type="EMBL" id="JAPEVB010000003">
    <property type="protein sequence ID" value="KAJ4391811.1"/>
    <property type="molecule type" value="Genomic_DNA"/>
</dbReference>
<evidence type="ECO:0000256" key="2">
    <source>
        <dbReference type="ARBA" id="ARBA00022840"/>
    </source>
</evidence>
<proteinExistence type="predicted"/>
<keyword evidence="4" id="KW-1185">Reference proteome</keyword>
<dbReference type="Pfam" id="PF00012">
    <property type="entry name" value="HSP70"/>
    <property type="match status" value="1"/>
</dbReference>
<dbReference type="Gene3D" id="3.30.420.40">
    <property type="match status" value="2"/>
</dbReference>
<dbReference type="Proteomes" id="UP001140453">
    <property type="component" value="Unassembled WGS sequence"/>
</dbReference>
<dbReference type="Gene3D" id="3.90.640.10">
    <property type="entry name" value="Actin, Chain A, domain 4"/>
    <property type="match status" value="1"/>
</dbReference>
<dbReference type="InterPro" id="IPR013126">
    <property type="entry name" value="Hsp_70_fam"/>
</dbReference>
<protein>
    <recommendedName>
        <fullName evidence="5">Actin-like ATPase domain-containing protein</fullName>
    </recommendedName>
</protein>
<evidence type="ECO:0000313" key="4">
    <source>
        <dbReference type="Proteomes" id="UP001140453"/>
    </source>
</evidence>
<keyword evidence="2" id="KW-0067">ATP-binding</keyword>
<gene>
    <name evidence="3" type="ORF">N0V93_005431</name>
</gene>
<evidence type="ECO:0000256" key="1">
    <source>
        <dbReference type="ARBA" id="ARBA00022741"/>
    </source>
</evidence>